<organism evidence="1 2">
    <name type="scientific">Collimonas arenae</name>
    <dbReference type="NCBI Taxonomy" id="279058"/>
    <lineage>
        <taxon>Bacteria</taxon>
        <taxon>Pseudomonadati</taxon>
        <taxon>Pseudomonadota</taxon>
        <taxon>Betaproteobacteria</taxon>
        <taxon>Burkholderiales</taxon>
        <taxon>Oxalobacteraceae</taxon>
        <taxon>Collimonas</taxon>
    </lineage>
</organism>
<proteinExistence type="predicted"/>
<dbReference type="Proteomes" id="UP000030302">
    <property type="component" value="Chromosome"/>
</dbReference>
<accession>A0A0A1FCA5</accession>
<protein>
    <submittedName>
        <fullName evidence="1">Uncharacterized protein</fullName>
    </submittedName>
</protein>
<dbReference type="HOGENOM" id="CLU_3249899_0_0_4"/>
<reference evidence="2" key="1">
    <citation type="journal article" date="2014" name="Soil Biol. Biochem.">
        <title>Structure and function of bacterial communities in ageing soils: Insights from the Mendocino ecological staircase.</title>
        <authorList>
            <person name="Uroz S."/>
            <person name="Tech J.J."/>
            <person name="Sawaya N.A."/>
            <person name="Frey-Klett P."/>
            <person name="Leveau J.H.J."/>
        </authorList>
    </citation>
    <scope>NUCLEOTIDE SEQUENCE [LARGE SCALE GENOMIC DNA]</scope>
    <source>
        <strain evidence="2">Cal35</strain>
    </source>
</reference>
<dbReference type="AlphaFoldDB" id="A0A0A1FCA5"/>
<keyword evidence="2" id="KW-1185">Reference proteome</keyword>
<evidence type="ECO:0000313" key="2">
    <source>
        <dbReference type="Proteomes" id="UP000030302"/>
    </source>
</evidence>
<evidence type="ECO:0000313" key="1">
    <source>
        <dbReference type="EMBL" id="AIY41269.1"/>
    </source>
</evidence>
<gene>
    <name evidence="1" type="ORF">LT85_2111</name>
</gene>
<name>A0A0A1FCA5_9BURK</name>
<dbReference type="EMBL" id="CP009962">
    <property type="protein sequence ID" value="AIY41269.1"/>
    <property type="molecule type" value="Genomic_DNA"/>
</dbReference>
<dbReference type="KEGG" id="care:LT85_2111"/>
<sequence>MENVAISSACNEEAINKDPAIKIAAGNFRKIIVCHFIFVAAS</sequence>